<dbReference type="RefSeq" id="WP_011568076.1">
    <property type="nucleotide sequence ID" value="NC_008209.1"/>
</dbReference>
<dbReference type="HOGENOM" id="CLU_020336_50_2_5"/>
<protein>
    <submittedName>
        <fullName evidence="2">Hydrolase, putative</fullName>
    </submittedName>
</protein>
<keyword evidence="3" id="KW-1185">Reference proteome</keyword>
<dbReference type="Gene3D" id="3.40.50.1820">
    <property type="entry name" value="alpha/beta hydrolase"/>
    <property type="match status" value="1"/>
</dbReference>
<dbReference type="OrthoDB" id="9779853at2"/>
<evidence type="ECO:0000313" key="3">
    <source>
        <dbReference type="Proteomes" id="UP000007029"/>
    </source>
</evidence>
<dbReference type="PANTHER" id="PTHR43798">
    <property type="entry name" value="MONOACYLGLYCEROL LIPASE"/>
    <property type="match status" value="1"/>
</dbReference>
<dbReference type="InterPro" id="IPR029058">
    <property type="entry name" value="AB_hydrolase_fold"/>
</dbReference>
<dbReference type="EMBL" id="CP000362">
    <property type="protein sequence ID" value="ABG31457.1"/>
    <property type="molecule type" value="Genomic_DNA"/>
</dbReference>
<name>Q168Y6_ROSDO</name>
<dbReference type="PRINTS" id="PR00111">
    <property type="entry name" value="ABHYDROLASE"/>
</dbReference>
<sequence length="247" mass="26747">MTPLVMVHGFMGGSAQWAGEVARLSDIREVIALDLPGFGANSHLAPVNTICGFADWVIDTLDRRGVQDFDLLGHSMGGMIVQEMARKSPDRIGKLVLYATGAKGVLPGRFEPIAESQERARLDGAQATARRIAATWFLHREAAPAYEDCAAIAEHASLGAILAGLDAMQGWSGETALGDLTRETLIIWGDCDRTYAWEQTALLWQAIEKAHLAVVPGCAHAVHLEKPELFAALLRDYLQPPEPKAII</sequence>
<keyword evidence="2" id="KW-0378">Hydrolase</keyword>
<accession>Q168Y6</accession>
<dbReference type="ESTHER" id="rosdo-q168y6">
    <property type="family name" value="6_AlphaBeta_hydrolase"/>
</dbReference>
<dbReference type="Proteomes" id="UP000007029">
    <property type="component" value="Chromosome"/>
</dbReference>
<dbReference type="eggNOG" id="COG2267">
    <property type="taxonomic scope" value="Bacteria"/>
</dbReference>
<feature type="domain" description="AB hydrolase-1" evidence="1">
    <location>
        <begin position="4"/>
        <end position="232"/>
    </location>
</feature>
<evidence type="ECO:0000313" key="2">
    <source>
        <dbReference type="EMBL" id="ABG31457.1"/>
    </source>
</evidence>
<dbReference type="GO" id="GO:0016787">
    <property type="term" value="F:hydrolase activity"/>
    <property type="evidence" value="ECO:0007669"/>
    <property type="project" value="UniProtKB-KW"/>
</dbReference>
<proteinExistence type="predicted"/>
<reference evidence="2 3" key="1">
    <citation type="journal article" date="2007" name="J. Bacteriol.">
        <title>The complete genome sequence of Roseobacter denitrificans reveals a mixotrophic rather than photosynthetic metabolism.</title>
        <authorList>
            <person name="Swingley W.D."/>
            <person name="Sadekar S."/>
            <person name="Mastrian S.D."/>
            <person name="Matthies H.J."/>
            <person name="Hao J."/>
            <person name="Ramos H."/>
            <person name="Acharya C.R."/>
            <person name="Conrad A.L."/>
            <person name="Taylor H.L."/>
            <person name="Dejesa L.C."/>
            <person name="Shah M.K."/>
            <person name="O'huallachain M.E."/>
            <person name="Lince M.T."/>
            <person name="Blankenship R.E."/>
            <person name="Beatty J.T."/>
            <person name="Touchman J.W."/>
        </authorList>
    </citation>
    <scope>NUCLEOTIDE SEQUENCE [LARGE SCALE GENOMIC DNA]</scope>
    <source>
        <strain evidence="3">ATCC 33942 / OCh 114</strain>
    </source>
</reference>
<dbReference type="AlphaFoldDB" id="Q168Y6"/>
<dbReference type="Pfam" id="PF12697">
    <property type="entry name" value="Abhydrolase_6"/>
    <property type="match status" value="1"/>
</dbReference>
<dbReference type="KEGG" id="rde:RD1_1842"/>
<gene>
    <name evidence="2" type="ordered locus">RD1_1842</name>
</gene>
<dbReference type="STRING" id="375451.RD1_1842"/>
<dbReference type="InterPro" id="IPR000073">
    <property type="entry name" value="AB_hydrolase_1"/>
</dbReference>
<evidence type="ECO:0000259" key="1">
    <source>
        <dbReference type="Pfam" id="PF12697"/>
    </source>
</evidence>
<dbReference type="SUPFAM" id="SSF53474">
    <property type="entry name" value="alpha/beta-Hydrolases"/>
    <property type="match status" value="1"/>
</dbReference>
<organism evidence="2 3">
    <name type="scientific">Roseobacter denitrificans (strain ATCC 33942 / OCh 114)</name>
    <name type="common">Erythrobacter sp. (strain OCh 114)</name>
    <name type="synonym">Roseobacter denitrificans</name>
    <dbReference type="NCBI Taxonomy" id="375451"/>
    <lineage>
        <taxon>Bacteria</taxon>
        <taxon>Pseudomonadati</taxon>
        <taxon>Pseudomonadota</taxon>
        <taxon>Alphaproteobacteria</taxon>
        <taxon>Rhodobacterales</taxon>
        <taxon>Roseobacteraceae</taxon>
        <taxon>Roseobacter</taxon>
    </lineage>
</organism>
<dbReference type="InterPro" id="IPR050266">
    <property type="entry name" value="AB_hydrolase_sf"/>
</dbReference>